<sequence length="103" mass="11838">MKMKVFIDSRINSFIDGLSEDLQVDAWEYIKLLEDNGFALFPPVLKKLSGYRLWELRPQNVRLLLGKTTGGAAVVVGFLKAKNQTPLRHIKLALQRLKLWQTK</sequence>
<comment type="caution">
    <text evidence="1">The sequence shown here is derived from an EMBL/GenBank/DDBJ whole genome shotgun (WGS) entry which is preliminary data.</text>
</comment>
<accession>A0A1F4PMS5</accession>
<dbReference type="InterPro" id="IPR009241">
    <property type="entry name" value="HigB-like"/>
</dbReference>
<reference evidence="1 2" key="1">
    <citation type="journal article" date="2016" name="Nat. Commun.">
        <title>Thousands of microbial genomes shed light on interconnected biogeochemical processes in an aquifer system.</title>
        <authorList>
            <person name="Anantharaman K."/>
            <person name="Brown C.T."/>
            <person name="Hug L.A."/>
            <person name="Sharon I."/>
            <person name="Castelle C.J."/>
            <person name="Probst A.J."/>
            <person name="Thomas B.C."/>
            <person name="Singh A."/>
            <person name="Wilkins M.J."/>
            <person name="Karaoz U."/>
            <person name="Brodie E.L."/>
            <person name="Williams K.H."/>
            <person name="Hubbard S.S."/>
            <person name="Banfield J.F."/>
        </authorList>
    </citation>
    <scope>NUCLEOTIDE SEQUENCE [LARGE SCALE GENOMIC DNA]</scope>
</reference>
<dbReference type="Pfam" id="PF05973">
    <property type="entry name" value="Gp49"/>
    <property type="match status" value="1"/>
</dbReference>
<evidence type="ECO:0000313" key="2">
    <source>
        <dbReference type="Proteomes" id="UP000179010"/>
    </source>
</evidence>
<name>A0A1F4PMS5_UNCK3</name>
<dbReference type="Proteomes" id="UP000179010">
    <property type="component" value="Unassembled WGS sequence"/>
</dbReference>
<dbReference type="EMBL" id="METE01000010">
    <property type="protein sequence ID" value="OGB85143.1"/>
    <property type="molecule type" value="Genomic_DNA"/>
</dbReference>
<gene>
    <name evidence="1" type="ORF">A2994_03895</name>
</gene>
<proteinExistence type="predicted"/>
<protein>
    <submittedName>
        <fullName evidence="1">Uncharacterized protein</fullName>
    </submittedName>
</protein>
<dbReference type="AlphaFoldDB" id="A0A1F4PMS5"/>
<organism evidence="1 2">
    <name type="scientific">candidate division Kazan bacterium RIFCSPLOWO2_01_FULL_48_13</name>
    <dbReference type="NCBI Taxonomy" id="1798539"/>
    <lineage>
        <taxon>Bacteria</taxon>
        <taxon>Bacteria division Kazan-3B-28</taxon>
    </lineage>
</organism>
<evidence type="ECO:0000313" key="1">
    <source>
        <dbReference type="EMBL" id="OGB85143.1"/>
    </source>
</evidence>